<dbReference type="CDD" id="cd00383">
    <property type="entry name" value="trans_reg_C"/>
    <property type="match status" value="1"/>
</dbReference>
<dbReference type="InterPro" id="IPR016032">
    <property type="entry name" value="Sig_transdc_resp-reg_C-effctor"/>
</dbReference>
<evidence type="ECO:0000256" key="3">
    <source>
        <dbReference type="ARBA" id="ARBA00023125"/>
    </source>
</evidence>
<dbReference type="InterPro" id="IPR011990">
    <property type="entry name" value="TPR-like_helical_dom_sf"/>
</dbReference>
<dbReference type="PANTHER" id="PTHR16305">
    <property type="entry name" value="TESTICULAR SOLUBLE ADENYLYL CYCLASE"/>
    <property type="match status" value="1"/>
</dbReference>
<dbReference type="InterPro" id="IPR001867">
    <property type="entry name" value="OmpR/PhoB-type_DNA-bd"/>
</dbReference>
<evidence type="ECO:0000256" key="1">
    <source>
        <dbReference type="ARBA" id="ARBA00022741"/>
    </source>
</evidence>
<dbReference type="AlphaFoldDB" id="A0AAW8DVB9"/>
<dbReference type="GO" id="GO:0005737">
    <property type="term" value="C:cytoplasm"/>
    <property type="evidence" value="ECO:0007669"/>
    <property type="project" value="TreeGrafter"/>
</dbReference>
<feature type="DNA-binding region" description="OmpR/PhoB-type" evidence="4">
    <location>
        <begin position="3"/>
        <end position="101"/>
    </location>
</feature>
<evidence type="ECO:0000256" key="4">
    <source>
        <dbReference type="PROSITE-ProRule" id="PRU01091"/>
    </source>
</evidence>
<dbReference type="PANTHER" id="PTHR16305:SF35">
    <property type="entry name" value="TRANSCRIPTIONAL ACTIVATOR DOMAIN"/>
    <property type="match status" value="1"/>
</dbReference>
<dbReference type="EMBL" id="JAUSRR010000003">
    <property type="protein sequence ID" value="MDP9923277.1"/>
    <property type="molecule type" value="Genomic_DNA"/>
</dbReference>
<dbReference type="RefSeq" id="WP_307636796.1">
    <property type="nucleotide sequence ID" value="NZ_JAUSRR010000003.1"/>
</dbReference>
<evidence type="ECO:0000256" key="2">
    <source>
        <dbReference type="ARBA" id="ARBA00022840"/>
    </source>
</evidence>
<dbReference type="SUPFAM" id="SSF48452">
    <property type="entry name" value="TPR-like"/>
    <property type="match status" value="1"/>
</dbReference>
<evidence type="ECO:0000313" key="7">
    <source>
        <dbReference type="Proteomes" id="UP001244295"/>
    </source>
</evidence>
<sequence>MHIVRWRFGPFVLDQACARLVRGDEVVALQPKVFALLCVLVAHPGRLVTKGMLLDEVWLGQDVGEGVVKTAINQLRVALQDDAARPLFIETVPRLGYRFVAPLEPADASDAPVELQASRLPWTAAAETVPIGRELPLDALRASWTRAMTGEGQLVFVVGEAGMGKTTLIDHFARHSGAPRVLRGQCVEQGGADAPYMPVLEALNGLCRGAPEVLPLLRKVAPTWLAQMPWHLSAAERTVVQVEIHGVGPGRMLREMATLLDELARRHPLLCILEDLQWSDQPTLQLLEHLACHRHAARWLLVASLRPDDGQGRLTTAGDLHVRLRLRALVGSVTLDAFTPAQVADYLSQRYPQAALPRGAAQHLHAQTAGLPLYLAIWLDAAERQHPEARGALPMEALTEPPRRLAQTLAHVIERQWEQIAPEDQVLLEAAAVLGVEFWSHPLALMLERSRLSVRAQIDRLARQGFWLAPLALEQLSDGSFDARHAFRHALHRHVLYQRLGPAARAELHRRAAIALQTAAPLGLLVSAAEMAEHYERSLDLGAAVCSSVAAVRLALARFVPQEAVRLAQRALGLLERCRGMDPRERDALELTLQAEQSVAFAQYLGFAAPEREAALERARQLGARTEPGAAQGWIDAGLGWIHQTRADYARALQMADRVEAAARRLDDAALQISACNLRGAALSFQGAYGAAVACLREGLALCAQMGERLASAPFPIDPTVSLLTNAAFPLLALGDVDAALSHVDQARARADRLGAPMASMLAAWGAAVVGAALDDPARVMQALPVLEVAAGPNDIGQADGPARWYAGWALSMGGAAPAGEGLLRIRDGMARHRARGVLAGASQGHLYAAEAALRAGDLAAARHEIDQGLHWVEGLGEGMHGVELHLLDARCHAAQGDEVRSVQALATALDHSHARQAAWPAVAVLAMRCERPGAGEAERTALADALARLRGGDGLARVRHARALLRRMA</sequence>
<dbReference type="GO" id="GO:0000160">
    <property type="term" value="P:phosphorelay signal transduction system"/>
    <property type="evidence" value="ECO:0007669"/>
    <property type="project" value="InterPro"/>
</dbReference>
<proteinExistence type="predicted"/>
<feature type="domain" description="OmpR/PhoB-type" evidence="5">
    <location>
        <begin position="3"/>
        <end position="101"/>
    </location>
</feature>
<gene>
    <name evidence="6" type="ORF">J2W25_002298</name>
</gene>
<dbReference type="PROSITE" id="PS51755">
    <property type="entry name" value="OMPR_PHOB"/>
    <property type="match status" value="1"/>
</dbReference>
<dbReference type="GO" id="GO:0003677">
    <property type="term" value="F:DNA binding"/>
    <property type="evidence" value="ECO:0007669"/>
    <property type="project" value="UniProtKB-UniRule"/>
</dbReference>
<dbReference type="SUPFAM" id="SSF46894">
    <property type="entry name" value="C-terminal effector domain of the bipartite response regulators"/>
    <property type="match status" value="1"/>
</dbReference>
<reference evidence="6" key="1">
    <citation type="submission" date="2023-07" db="EMBL/GenBank/DDBJ databases">
        <title>Sorghum-associated microbial communities from plants grown in Nebraska, USA.</title>
        <authorList>
            <person name="Schachtman D."/>
        </authorList>
    </citation>
    <scope>NUCLEOTIDE SEQUENCE</scope>
    <source>
        <strain evidence="6">DS2795</strain>
    </source>
</reference>
<dbReference type="InterPro" id="IPR027417">
    <property type="entry name" value="P-loop_NTPase"/>
</dbReference>
<dbReference type="SMART" id="SM00862">
    <property type="entry name" value="Trans_reg_C"/>
    <property type="match status" value="1"/>
</dbReference>
<dbReference type="InterPro" id="IPR041664">
    <property type="entry name" value="AAA_16"/>
</dbReference>
<keyword evidence="2" id="KW-0067">ATP-binding</keyword>
<evidence type="ECO:0000259" key="5">
    <source>
        <dbReference type="PROSITE" id="PS51755"/>
    </source>
</evidence>
<dbReference type="GO" id="GO:0006355">
    <property type="term" value="P:regulation of DNA-templated transcription"/>
    <property type="evidence" value="ECO:0007669"/>
    <property type="project" value="InterPro"/>
</dbReference>
<dbReference type="Gene3D" id="1.10.10.10">
    <property type="entry name" value="Winged helix-like DNA-binding domain superfamily/Winged helix DNA-binding domain"/>
    <property type="match status" value="1"/>
</dbReference>
<dbReference type="GO" id="GO:0004016">
    <property type="term" value="F:adenylate cyclase activity"/>
    <property type="evidence" value="ECO:0007669"/>
    <property type="project" value="TreeGrafter"/>
</dbReference>
<dbReference type="SUPFAM" id="SSF52540">
    <property type="entry name" value="P-loop containing nucleoside triphosphate hydrolases"/>
    <property type="match status" value="1"/>
</dbReference>
<dbReference type="Proteomes" id="UP001244295">
    <property type="component" value="Unassembled WGS sequence"/>
</dbReference>
<keyword evidence="3 4" id="KW-0238">DNA-binding</keyword>
<keyword evidence="1" id="KW-0547">Nucleotide-binding</keyword>
<comment type="caution">
    <text evidence="6">The sequence shown here is derived from an EMBL/GenBank/DDBJ whole genome shotgun (WGS) entry which is preliminary data.</text>
</comment>
<protein>
    <submittedName>
        <fullName evidence="6">DNA-binding winged helix-turn-helix (WHTH) protein/tetratricopeptide (TPR) repeat protein</fullName>
    </submittedName>
</protein>
<dbReference type="Pfam" id="PF13191">
    <property type="entry name" value="AAA_16"/>
    <property type="match status" value="1"/>
</dbReference>
<accession>A0AAW8DVB9</accession>
<evidence type="ECO:0000313" key="6">
    <source>
        <dbReference type="EMBL" id="MDP9923277.1"/>
    </source>
</evidence>
<dbReference type="InterPro" id="IPR036388">
    <property type="entry name" value="WH-like_DNA-bd_sf"/>
</dbReference>
<dbReference type="Pfam" id="PF00486">
    <property type="entry name" value="Trans_reg_C"/>
    <property type="match status" value="1"/>
</dbReference>
<organism evidence="6 7">
    <name type="scientific">Variovorax boronicumulans</name>
    <dbReference type="NCBI Taxonomy" id="436515"/>
    <lineage>
        <taxon>Bacteria</taxon>
        <taxon>Pseudomonadati</taxon>
        <taxon>Pseudomonadota</taxon>
        <taxon>Betaproteobacteria</taxon>
        <taxon>Burkholderiales</taxon>
        <taxon>Comamonadaceae</taxon>
        <taxon>Variovorax</taxon>
    </lineage>
</organism>
<dbReference type="Gene3D" id="1.25.40.10">
    <property type="entry name" value="Tetratricopeptide repeat domain"/>
    <property type="match status" value="1"/>
</dbReference>
<name>A0AAW8DVB9_9BURK</name>
<dbReference type="GO" id="GO:0005524">
    <property type="term" value="F:ATP binding"/>
    <property type="evidence" value="ECO:0007669"/>
    <property type="project" value="UniProtKB-KW"/>
</dbReference>